<accession>A0ACC0IBQ1</accession>
<gene>
    <name evidence="1" type="ORF">LOK49_LG03G02327</name>
</gene>
<comment type="caution">
    <text evidence="1">The sequence shown here is derived from an EMBL/GenBank/DDBJ whole genome shotgun (WGS) entry which is preliminary data.</text>
</comment>
<organism evidence="1 2">
    <name type="scientific">Camellia lanceoleosa</name>
    <dbReference type="NCBI Taxonomy" id="1840588"/>
    <lineage>
        <taxon>Eukaryota</taxon>
        <taxon>Viridiplantae</taxon>
        <taxon>Streptophyta</taxon>
        <taxon>Embryophyta</taxon>
        <taxon>Tracheophyta</taxon>
        <taxon>Spermatophyta</taxon>
        <taxon>Magnoliopsida</taxon>
        <taxon>eudicotyledons</taxon>
        <taxon>Gunneridae</taxon>
        <taxon>Pentapetalae</taxon>
        <taxon>asterids</taxon>
        <taxon>Ericales</taxon>
        <taxon>Theaceae</taxon>
        <taxon>Camellia</taxon>
    </lineage>
</organism>
<protein>
    <submittedName>
        <fullName evidence="1">Uncharacterized protein</fullName>
    </submittedName>
</protein>
<keyword evidence="2" id="KW-1185">Reference proteome</keyword>
<reference evidence="1 2" key="1">
    <citation type="journal article" date="2022" name="Plant J.">
        <title>Chromosome-level genome of Camellia lanceoleosa provides a valuable resource for understanding genome evolution and self-incompatibility.</title>
        <authorList>
            <person name="Gong W."/>
            <person name="Xiao S."/>
            <person name="Wang L."/>
            <person name="Liao Z."/>
            <person name="Chang Y."/>
            <person name="Mo W."/>
            <person name="Hu G."/>
            <person name="Li W."/>
            <person name="Zhao G."/>
            <person name="Zhu H."/>
            <person name="Hu X."/>
            <person name="Ji K."/>
            <person name="Xiang X."/>
            <person name="Song Q."/>
            <person name="Yuan D."/>
            <person name="Jin S."/>
            <person name="Zhang L."/>
        </authorList>
    </citation>
    <scope>NUCLEOTIDE SEQUENCE [LARGE SCALE GENOMIC DNA]</scope>
    <source>
        <strain evidence="1">SQ_2022a</strain>
    </source>
</reference>
<name>A0ACC0IBQ1_9ERIC</name>
<evidence type="ECO:0000313" key="2">
    <source>
        <dbReference type="Proteomes" id="UP001060215"/>
    </source>
</evidence>
<sequence>MASASFSMSTVVFDLLRTRRSSPIQTTRVWPSRFRCSAGQTGFFTKLGRLIKEKTKSDVDKLAVIDELLLYWNLSDTDRVLDELEEDALKKCVSDLVTKKGNKAELQLGFSRPSPPPSGVFFILHRPTFAISLSRSKFEELSSDVTLLHRSSSLSFTVQRLLPPPPSSVSSDLDFHAPPGLLLLHAESS</sequence>
<proteinExistence type="predicted"/>
<dbReference type="EMBL" id="CM045763">
    <property type="protein sequence ID" value="KAI8022687.1"/>
    <property type="molecule type" value="Genomic_DNA"/>
</dbReference>
<evidence type="ECO:0000313" key="1">
    <source>
        <dbReference type="EMBL" id="KAI8022687.1"/>
    </source>
</evidence>
<dbReference type="Proteomes" id="UP001060215">
    <property type="component" value="Chromosome 6"/>
</dbReference>